<dbReference type="Proteomes" id="UP000190648">
    <property type="component" value="Unassembled WGS sequence"/>
</dbReference>
<reference evidence="3 4" key="1">
    <citation type="submission" date="2016-02" db="EMBL/GenBank/DDBJ databases">
        <title>Band-tailed pigeon sequencing and assembly.</title>
        <authorList>
            <person name="Soares A.E."/>
            <person name="Novak B.J."/>
            <person name="Rice E.S."/>
            <person name="O'Connell B."/>
            <person name="Chang D."/>
            <person name="Weber S."/>
            <person name="Shapiro B."/>
        </authorList>
    </citation>
    <scope>NUCLEOTIDE SEQUENCE [LARGE SCALE GENOMIC DNA]</scope>
    <source>
        <strain evidence="3">BTP2013</strain>
        <tissue evidence="3">Blood</tissue>
    </source>
</reference>
<comment type="caution">
    <text evidence="3">The sequence shown here is derived from an EMBL/GenBank/DDBJ whole genome shotgun (WGS) entry which is preliminary data.</text>
</comment>
<dbReference type="EMBL" id="LSYS01004900">
    <property type="protein sequence ID" value="OPJ78892.1"/>
    <property type="molecule type" value="Genomic_DNA"/>
</dbReference>
<evidence type="ECO:0000259" key="2">
    <source>
        <dbReference type="Pfam" id="PF10291"/>
    </source>
</evidence>
<evidence type="ECO:0000313" key="4">
    <source>
        <dbReference type="Proteomes" id="UP000190648"/>
    </source>
</evidence>
<evidence type="ECO:0000256" key="1">
    <source>
        <dbReference type="SAM" id="MobiDB-lite"/>
    </source>
</evidence>
<protein>
    <recommendedName>
        <fullName evidence="2">Muniscin C-terminal domain-containing protein</fullName>
    </recommendedName>
</protein>
<feature type="region of interest" description="Disordered" evidence="1">
    <location>
        <begin position="104"/>
        <end position="154"/>
    </location>
</feature>
<dbReference type="OrthoDB" id="5593455at2759"/>
<sequence>MTLGSICHNSLSEQERLCVVLDCCMLHQKLITGVSGVVHAYDLWVEDVNLEEVAGCQLLKPVLVPSSLHFAWFHQSSFFSNLDDSYYNTIDIAYGNHTRPTTPLSVGTIVPPPRPVSRPKLSTGKLSGINEIPRPFSPPLTSNPSPPPAAPLAHAESISSISSSASLSAANTPTVGVSRGPSPVRLGNQDTLPVAVALTESVNAYFKGADPTKCIVKITGDMTVSFPMISYKVTPVLRIFG</sequence>
<dbReference type="InterPro" id="IPR018808">
    <property type="entry name" value="Muniscin_C"/>
</dbReference>
<keyword evidence="4" id="KW-1185">Reference proteome</keyword>
<dbReference type="STRING" id="372326.A0A1V4K350"/>
<dbReference type="AlphaFoldDB" id="A0A1V4K350"/>
<evidence type="ECO:0000313" key="3">
    <source>
        <dbReference type="EMBL" id="OPJ78892.1"/>
    </source>
</evidence>
<gene>
    <name evidence="3" type="ORF">AV530_017928</name>
</gene>
<organism evidence="3 4">
    <name type="scientific">Patagioenas fasciata monilis</name>
    <dbReference type="NCBI Taxonomy" id="372326"/>
    <lineage>
        <taxon>Eukaryota</taxon>
        <taxon>Metazoa</taxon>
        <taxon>Chordata</taxon>
        <taxon>Craniata</taxon>
        <taxon>Vertebrata</taxon>
        <taxon>Euteleostomi</taxon>
        <taxon>Archelosauria</taxon>
        <taxon>Archosauria</taxon>
        <taxon>Dinosauria</taxon>
        <taxon>Saurischia</taxon>
        <taxon>Theropoda</taxon>
        <taxon>Coelurosauria</taxon>
        <taxon>Aves</taxon>
        <taxon>Neognathae</taxon>
        <taxon>Neoaves</taxon>
        <taxon>Columbimorphae</taxon>
        <taxon>Columbiformes</taxon>
        <taxon>Columbidae</taxon>
        <taxon>Patagioenas</taxon>
    </lineage>
</organism>
<name>A0A1V4K350_PATFA</name>
<accession>A0A1V4K350</accession>
<dbReference type="Pfam" id="PF10291">
    <property type="entry name" value="muHD"/>
    <property type="match status" value="1"/>
</dbReference>
<feature type="domain" description="Muniscin C-terminal" evidence="2">
    <location>
        <begin position="192"/>
        <end position="232"/>
    </location>
</feature>
<proteinExistence type="predicted"/>